<gene>
    <name evidence="1" type="ORF">CYCCA115_LOCUS14404</name>
</gene>
<comment type="caution">
    <text evidence="1">The sequence shown here is derived from an EMBL/GenBank/DDBJ whole genome shotgun (WGS) entry which is preliminary data.</text>
</comment>
<accession>A0AAD2FV29</accession>
<dbReference type="AlphaFoldDB" id="A0AAD2FV29"/>
<evidence type="ECO:0008006" key="3">
    <source>
        <dbReference type="Google" id="ProtNLM"/>
    </source>
</evidence>
<protein>
    <recommendedName>
        <fullName evidence="3">Reverse transcriptase domain-containing protein</fullName>
    </recommendedName>
</protein>
<sequence>MSKPNDFSPLEAPEACIRPNAPMDEEMTMAAVEFVNKLVDLGVLRDIDKGRKVLTNAPLFVVSKDGQPGQWRVIADMLRGGQNYCVGQDPVFMPRTAHIVDQMYTGGYSAVVNLSKFFYNFPTHKEDCPYLGLLHPRTKELLAYCGLAMGARNSPAIACQIGLAFVRLVKEKFAVFKGAAKANCYWTGLRDNGFDPKLGYSFILMGQDGGAVHIWVWVDDFLIHGPSHEKTAQGLQFFLDTAVDCGFLFHPKKLVHPSGTGLWLSVNT</sequence>
<evidence type="ECO:0000313" key="2">
    <source>
        <dbReference type="Proteomes" id="UP001295423"/>
    </source>
</evidence>
<dbReference type="InterPro" id="IPR043502">
    <property type="entry name" value="DNA/RNA_pol_sf"/>
</dbReference>
<name>A0AAD2FV29_9STRA</name>
<keyword evidence="2" id="KW-1185">Reference proteome</keyword>
<proteinExistence type="predicted"/>
<evidence type="ECO:0000313" key="1">
    <source>
        <dbReference type="EMBL" id="CAJ1953803.1"/>
    </source>
</evidence>
<reference evidence="1" key="1">
    <citation type="submission" date="2023-08" db="EMBL/GenBank/DDBJ databases">
        <authorList>
            <person name="Audoor S."/>
            <person name="Bilcke G."/>
        </authorList>
    </citation>
    <scope>NUCLEOTIDE SEQUENCE</scope>
</reference>
<dbReference type="SUPFAM" id="SSF56672">
    <property type="entry name" value="DNA/RNA polymerases"/>
    <property type="match status" value="1"/>
</dbReference>
<organism evidence="1 2">
    <name type="scientific">Cylindrotheca closterium</name>
    <dbReference type="NCBI Taxonomy" id="2856"/>
    <lineage>
        <taxon>Eukaryota</taxon>
        <taxon>Sar</taxon>
        <taxon>Stramenopiles</taxon>
        <taxon>Ochrophyta</taxon>
        <taxon>Bacillariophyta</taxon>
        <taxon>Bacillariophyceae</taxon>
        <taxon>Bacillariophycidae</taxon>
        <taxon>Bacillariales</taxon>
        <taxon>Bacillariaceae</taxon>
        <taxon>Cylindrotheca</taxon>
    </lineage>
</organism>
<dbReference type="Proteomes" id="UP001295423">
    <property type="component" value="Unassembled WGS sequence"/>
</dbReference>
<dbReference type="EMBL" id="CAKOGP040001842">
    <property type="protein sequence ID" value="CAJ1953803.1"/>
    <property type="molecule type" value="Genomic_DNA"/>
</dbReference>